<evidence type="ECO:0000256" key="1">
    <source>
        <dbReference type="ARBA" id="ARBA00009600"/>
    </source>
</evidence>
<dbReference type="AlphaFoldDB" id="A0A220RZM1"/>
<evidence type="ECO:0000313" key="3">
    <source>
        <dbReference type="EMBL" id="ASK26588.1"/>
    </source>
</evidence>
<evidence type="ECO:0000313" key="4">
    <source>
        <dbReference type="Proteomes" id="UP000198238"/>
    </source>
</evidence>
<dbReference type="Proteomes" id="UP000198238">
    <property type="component" value="Chromosome"/>
</dbReference>
<dbReference type="SUPFAM" id="SSF143456">
    <property type="entry name" value="VC0467-like"/>
    <property type="match status" value="1"/>
</dbReference>
<keyword evidence="4" id="KW-1185">Reference proteome</keyword>
<name>A0A220RZM1_9NEIS</name>
<organism evidence="3 4">
    <name type="scientific">Neisseria chenwenguii</name>
    <dbReference type="NCBI Taxonomy" id="1853278"/>
    <lineage>
        <taxon>Bacteria</taxon>
        <taxon>Pseudomonadati</taxon>
        <taxon>Pseudomonadota</taxon>
        <taxon>Betaproteobacteria</taxon>
        <taxon>Neisseriales</taxon>
        <taxon>Neisseriaceae</taxon>
        <taxon>Neisseria</taxon>
    </lineage>
</organism>
<dbReference type="RefSeq" id="WP_089035311.1">
    <property type="nucleotide sequence ID" value="NZ_CP022278.1"/>
</dbReference>
<comment type="similarity">
    <text evidence="1 2">Belongs to the UPF0301 (AlgH) family.</text>
</comment>
<dbReference type="InterPro" id="IPR003774">
    <property type="entry name" value="AlgH-like"/>
</dbReference>
<dbReference type="PANTHER" id="PTHR30327:SF1">
    <property type="entry name" value="UPF0301 PROTEIN YQGE"/>
    <property type="match status" value="1"/>
</dbReference>
<dbReference type="GO" id="GO:0005829">
    <property type="term" value="C:cytosol"/>
    <property type="evidence" value="ECO:0007669"/>
    <property type="project" value="TreeGrafter"/>
</dbReference>
<dbReference type="PANTHER" id="PTHR30327">
    <property type="entry name" value="UNCHARACTERIZED PROTEIN YQGE"/>
    <property type="match status" value="1"/>
</dbReference>
<accession>A0A220RZM1</accession>
<proteinExistence type="inferred from homology"/>
<gene>
    <name evidence="3" type="ORF">BG910_01470</name>
</gene>
<dbReference type="EMBL" id="CP022278">
    <property type="protein sequence ID" value="ASK26588.1"/>
    <property type="molecule type" value="Genomic_DNA"/>
</dbReference>
<dbReference type="Gene3D" id="3.40.1740.10">
    <property type="entry name" value="VC0467-like"/>
    <property type="match status" value="1"/>
</dbReference>
<reference evidence="3 4" key="1">
    <citation type="submission" date="2017-06" db="EMBL/GenBank/DDBJ databases">
        <title>Neisseria chenwenguii sp. nov., isolated from the intestinal contents of Tibetan Plateau Pika in Yushu, Qinghai Province, China.</title>
        <authorList>
            <person name="Zhang G."/>
        </authorList>
    </citation>
    <scope>NUCLEOTIDE SEQUENCE [LARGE SCALE GENOMIC DNA]</scope>
    <source>
        <strain evidence="3 4">10023</strain>
    </source>
</reference>
<dbReference type="Pfam" id="PF02622">
    <property type="entry name" value="DUF179"/>
    <property type="match status" value="1"/>
</dbReference>
<dbReference type="HAMAP" id="MF_00758">
    <property type="entry name" value="UPF0301"/>
    <property type="match status" value="1"/>
</dbReference>
<dbReference type="KEGG" id="nei:BG910_01470"/>
<dbReference type="NCBIfam" id="NF001266">
    <property type="entry name" value="PRK00228.1-1"/>
    <property type="match status" value="1"/>
</dbReference>
<sequence length="182" mass="20049">MDLVNHFLVAMPDMDDPFFEGSVIYLCEHDDEGALGIVINKPSPITMDMIFAATDHNIPQRMQHDCVMMGGPVQVDRGYVVHTPPGNWQNTLAVTDRVGLTSSRDIIENISEPGAVDKALVSIGYSSWRKGQLERELADNVWLTVPADEHILFDVPYELRYAAVFDKLGIAPTDLASGVGHA</sequence>
<protein>
    <recommendedName>
        <fullName evidence="2">UPF0301 protein BG910_01470</fullName>
    </recommendedName>
</protein>
<evidence type="ECO:0000256" key="2">
    <source>
        <dbReference type="HAMAP-Rule" id="MF_00758"/>
    </source>
</evidence>